<keyword evidence="4" id="KW-1185">Reference proteome</keyword>
<comment type="similarity">
    <text evidence="1">Belongs to the DNA polymerase type-Y family.</text>
</comment>
<dbReference type="Gene3D" id="3.30.70.270">
    <property type="match status" value="1"/>
</dbReference>
<dbReference type="InterPro" id="IPR022880">
    <property type="entry name" value="DNApol_IV"/>
</dbReference>
<dbReference type="PROSITE" id="PS50173">
    <property type="entry name" value="UMUC"/>
    <property type="match status" value="1"/>
</dbReference>
<dbReference type="GO" id="GO:0003887">
    <property type="term" value="F:DNA-directed DNA polymerase activity"/>
    <property type="evidence" value="ECO:0007669"/>
    <property type="project" value="InterPro"/>
</dbReference>
<organism evidence="3 4">
    <name type="scientific">Metamycoplasma arthritidis (strain 158L3-1)</name>
    <name type="common">Mycoplasma arthritidis</name>
    <dbReference type="NCBI Taxonomy" id="243272"/>
    <lineage>
        <taxon>Bacteria</taxon>
        <taxon>Bacillati</taxon>
        <taxon>Mycoplasmatota</taxon>
        <taxon>Mycoplasmoidales</taxon>
        <taxon>Metamycoplasmataceae</taxon>
        <taxon>Metamycoplasma</taxon>
    </lineage>
</organism>
<feature type="domain" description="UmuC" evidence="2">
    <location>
        <begin position="8"/>
        <end position="190"/>
    </location>
</feature>
<dbReference type="EMBL" id="CP001047">
    <property type="protein sequence ID" value="ACF07109.1"/>
    <property type="molecule type" value="Genomic_DNA"/>
</dbReference>
<name>B3PM57_META1</name>
<dbReference type="CDD" id="cd03586">
    <property type="entry name" value="PolY_Pol_IV_kappa"/>
    <property type="match status" value="1"/>
</dbReference>
<dbReference type="GO" id="GO:0009432">
    <property type="term" value="P:SOS response"/>
    <property type="evidence" value="ECO:0007669"/>
    <property type="project" value="TreeGrafter"/>
</dbReference>
<dbReference type="RefSeq" id="WP_012498066.1">
    <property type="nucleotide sequence ID" value="NC_011025.1"/>
</dbReference>
<dbReference type="GO" id="GO:0042276">
    <property type="term" value="P:error-prone translesion synthesis"/>
    <property type="evidence" value="ECO:0007669"/>
    <property type="project" value="TreeGrafter"/>
</dbReference>
<dbReference type="Pfam" id="PF00817">
    <property type="entry name" value="IMS"/>
    <property type="match status" value="1"/>
</dbReference>
<dbReference type="GO" id="GO:0003684">
    <property type="term" value="F:damaged DNA binding"/>
    <property type="evidence" value="ECO:0007669"/>
    <property type="project" value="InterPro"/>
</dbReference>
<dbReference type="eggNOG" id="COG0389">
    <property type="taxonomic scope" value="Bacteria"/>
</dbReference>
<evidence type="ECO:0000259" key="2">
    <source>
        <dbReference type="PROSITE" id="PS50173"/>
    </source>
</evidence>
<reference evidence="3 4" key="1">
    <citation type="journal article" date="2008" name="Infect. Immun.">
        <title>Genome of Mycoplasma arthritidis.</title>
        <authorList>
            <person name="Dybvig K."/>
            <person name="Zuhua C."/>
            <person name="Lao P."/>
            <person name="Jordan D.S."/>
            <person name="French C.T."/>
            <person name="Tu A.H."/>
            <person name="Loraine A.E."/>
        </authorList>
    </citation>
    <scope>NUCLEOTIDE SEQUENCE [LARGE SCALE GENOMIC DNA]</scope>
    <source>
        <strain evidence="3 4">158L3-1</strain>
    </source>
</reference>
<proteinExistence type="inferred from homology"/>
<dbReference type="InterPro" id="IPR043128">
    <property type="entry name" value="Rev_trsase/Diguanyl_cyclase"/>
</dbReference>
<dbReference type="KEGG" id="mat:MARTH_orf186"/>
<dbReference type="GO" id="GO:0006281">
    <property type="term" value="P:DNA repair"/>
    <property type="evidence" value="ECO:0007669"/>
    <property type="project" value="InterPro"/>
</dbReference>
<dbReference type="SUPFAM" id="SSF100879">
    <property type="entry name" value="Lesion bypass DNA polymerase (Y-family), little finger domain"/>
    <property type="match status" value="1"/>
</dbReference>
<protein>
    <submittedName>
        <fullName evidence="3">Pol_IV_kappa DNA polymerase</fullName>
    </submittedName>
</protein>
<dbReference type="AlphaFoldDB" id="B3PM57"/>
<dbReference type="InterPro" id="IPR017961">
    <property type="entry name" value="DNA_pol_Y-fam_little_finger"/>
</dbReference>
<evidence type="ECO:0000313" key="3">
    <source>
        <dbReference type="EMBL" id="ACF07109.1"/>
    </source>
</evidence>
<evidence type="ECO:0000313" key="4">
    <source>
        <dbReference type="Proteomes" id="UP000008812"/>
    </source>
</evidence>
<dbReference type="PANTHER" id="PTHR11076:SF33">
    <property type="entry name" value="DNA POLYMERASE KAPPA"/>
    <property type="match status" value="1"/>
</dbReference>
<dbReference type="GO" id="GO:0005829">
    <property type="term" value="C:cytosol"/>
    <property type="evidence" value="ECO:0007669"/>
    <property type="project" value="TreeGrafter"/>
</dbReference>
<dbReference type="InterPro" id="IPR050116">
    <property type="entry name" value="DNA_polymerase-Y"/>
</dbReference>
<dbReference type="STRING" id="243272.MARTH_orf186"/>
<gene>
    <name evidence="3" type="primary">dinB</name>
    <name evidence="3" type="ordered locus">MARTH_orf186</name>
</gene>
<dbReference type="PANTHER" id="PTHR11076">
    <property type="entry name" value="DNA REPAIR POLYMERASE UMUC / TRANSFERASE FAMILY MEMBER"/>
    <property type="match status" value="1"/>
</dbReference>
<accession>B3PM57</accession>
<dbReference type="InterPro" id="IPR036775">
    <property type="entry name" value="DNA_pol_Y-fam_lit_finger_sf"/>
</dbReference>
<dbReference type="InterPro" id="IPR001126">
    <property type="entry name" value="UmuC"/>
</dbReference>
<sequence>MLEQNRTIFHIDMDAFFINCERAIDPRLDNQPVAIGKVHKRSIATSVSYELKKLGLRPGDPSLKVKHLCPNVIFVEPHYQLYSSYSKRIFDYLETHYTHTIEIYSIDECYLEVTTILNNRKISAQALAFEIQKNILDKFQLPCSIGISFTKFLAKMSTNKAKPFGILETKKQDIEKHFYDLDIQEIFGVGKASTAKLKEYGINTYRDLVNEKNTQFLRSVFGKRFYSLILELKGDNLHDHVQNEEAKGISNSMSFIENNIADFNEISNCLYELAENVSERAKITNVEGSTITVMIRWANKNWSSKQKRIHFYTNEVNDIYNFGKDLLESLWDQSAIRGIGIAISNLRSIFNRDNAFDLFCDFKGNKINNIINSINQEFQKGILKTGTQLQKEKQNTIRKYKMVKEENLRKANKDKE</sequence>
<dbReference type="SUPFAM" id="SSF56672">
    <property type="entry name" value="DNA/RNA polymerases"/>
    <property type="match status" value="1"/>
</dbReference>
<evidence type="ECO:0000256" key="1">
    <source>
        <dbReference type="ARBA" id="ARBA00010945"/>
    </source>
</evidence>
<dbReference type="Pfam" id="PF11799">
    <property type="entry name" value="IMS_C"/>
    <property type="match status" value="1"/>
</dbReference>
<dbReference type="Gene3D" id="1.10.150.20">
    <property type="entry name" value="5' to 3' exonuclease, C-terminal subdomain"/>
    <property type="match status" value="1"/>
</dbReference>
<dbReference type="Gene3D" id="3.30.1490.100">
    <property type="entry name" value="DNA polymerase, Y-family, little finger domain"/>
    <property type="match status" value="1"/>
</dbReference>
<dbReference type="HOGENOM" id="CLU_012348_1_1_14"/>
<dbReference type="InterPro" id="IPR043502">
    <property type="entry name" value="DNA/RNA_pol_sf"/>
</dbReference>
<dbReference type="Gene3D" id="3.40.1170.60">
    <property type="match status" value="1"/>
</dbReference>
<dbReference type="Proteomes" id="UP000008812">
    <property type="component" value="Chromosome"/>
</dbReference>